<dbReference type="EMBL" id="CAIF01000057">
    <property type="protein sequence ID" value="CCH42900.1"/>
    <property type="molecule type" value="Genomic_DNA"/>
</dbReference>
<sequence>MSITISGAKQFLEVFQENHKSMYVNFKFGNDDPKFREQNDYFEKIADKYYNSEKFDGKIDLYKLNLNEFHDIEEVKVLLRKERFELYYSAFIGYYYNGSLCGFVRTDQKKQVEDFLEDVDNDY</sequence>
<protein>
    <submittedName>
        <fullName evidence="1">Uncharacterized protein</fullName>
    </submittedName>
</protein>
<accession>K0KCT2</accession>
<organism evidence="1 2">
    <name type="scientific">Wickerhamomyces ciferrii (strain ATCC 14091 / BCRC 22168 / CBS 111 / JCM 3599 / NBRC 0793 / NRRL Y-1031 F-60-10)</name>
    <name type="common">Yeast</name>
    <name type="synonym">Pichia ciferrii</name>
    <dbReference type="NCBI Taxonomy" id="1206466"/>
    <lineage>
        <taxon>Eukaryota</taxon>
        <taxon>Fungi</taxon>
        <taxon>Dikarya</taxon>
        <taxon>Ascomycota</taxon>
        <taxon>Saccharomycotina</taxon>
        <taxon>Saccharomycetes</taxon>
        <taxon>Phaffomycetales</taxon>
        <taxon>Wickerhamomycetaceae</taxon>
        <taxon>Wickerhamomyces</taxon>
    </lineage>
</organism>
<dbReference type="AlphaFoldDB" id="K0KCT2"/>
<evidence type="ECO:0000313" key="2">
    <source>
        <dbReference type="Proteomes" id="UP000009328"/>
    </source>
</evidence>
<dbReference type="HOGENOM" id="CLU_2016986_0_0_1"/>
<gene>
    <name evidence="1" type="ORF">BN7_2446</name>
</gene>
<dbReference type="Proteomes" id="UP000009328">
    <property type="component" value="Unassembled WGS sequence"/>
</dbReference>
<reference evidence="1 2" key="1">
    <citation type="journal article" date="2012" name="Eukaryot. Cell">
        <title>Draft genome sequence of Wickerhamomyces ciferrii NRRL Y-1031 F-60-10.</title>
        <authorList>
            <person name="Schneider J."/>
            <person name="Andrea H."/>
            <person name="Blom J."/>
            <person name="Jaenicke S."/>
            <person name="Ruckert C."/>
            <person name="Schorsch C."/>
            <person name="Szczepanowski R."/>
            <person name="Farwick M."/>
            <person name="Goesmann A."/>
            <person name="Puhler A."/>
            <person name="Schaffer S."/>
            <person name="Tauch A."/>
            <person name="Kohler T."/>
            <person name="Brinkrolf K."/>
        </authorList>
    </citation>
    <scope>NUCLEOTIDE SEQUENCE [LARGE SCALE GENOMIC DNA]</scope>
    <source>
        <strain evidence="2">ATCC 14091 / BCRC 22168 / CBS 111 / JCM 3599 / NBRC 0793 / NRRL Y-1031 F-60-10</strain>
    </source>
</reference>
<dbReference type="InParanoid" id="K0KCT2"/>
<name>K0KCT2_WICCF</name>
<keyword evidence="2" id="KW-1185">Reference proteome</keyword>
<evidence type="ECO:0000313" key="1">
    <source>
        <dbReference type="EMBL" id="CCH42900.1"/>
    </source>
</evidence>
<proteinExistence type="predicted"/>
<comment type="caution">
    <text evidence="1">The sequence shown here is derived from an EMBL/GenBank/DDBJ whole genome shotgun (WGS) entry which is preliminary data.</text>
</comment>